<dbReference type="SMART" id="SM00465">
    <property type="entry name" value="GIYc"/>
    <property type="match status" value="1"/>
</dbReference>
<evidence type="ECO:0000256" key="3">
    <source>
        <dbReference type="ARBA" id="ARBA00022769"/>
    </source>
</evidence>
<evidence type="ECO:0000259" key="10">
    <source>
        <dbReference type="PROSITE" id="PS50164"/>
    </source>
</evidence>
<dbReference type="Pfam" id="PF01541">
    <property type="entry name" value="GIY-YIG"/>
    <property type="match status" value="1"/>
</dbReference>
<dbReference type="InterPro" id="IPR036397">
    <property type="entry name" value="RNaseH_sf"/>
</dbReference>
<dbReference type="GO" id="GO:0004527">
    <property type="term" value="F:exonuclease activity"/>
    <property type="evidence" value="ECO:0007669"/>
    <property type="project" value="UniProtKB-ARBA"/>
</dbReference>
<sequence length="564" mass="64073">MRLEAVSFVVVDTETTGSRDEDRIIEVGAVRVQGGQIVDRFAQLINPGRSVPSFITRLTGITTAMLVGQPGAARVLPAFLEFLGDGVLVAHNLAFDKKMLTAELRRLGLPWPGNPTLCTLRLARRLLPGLPAKGLDGLIRFFQITVTHRHRALADAEATAQVLLRLLEEARRQYGIETLEALLRFQQQRYPRCKKASPLIRLRETLLPRLPEAPGVYLFRDERGRLLYVGKARNLQARVRQYLTAVEAHPPRLRQLVQEIRQIEWHCTATELEALLEESRLIKRYQPRYNRLQRRYRARPFLRLALQEDPPVLSLTSVLLDDGAEYYGPLAGRRQGRQMLEALQEMFNVPRHNAHLTLAGPCPLAESSACGDACASQETHVAACVRRLLRGQSRQPLMQLEARMEAAARRLAFETAARYRDQIQMVTRLLEKPLLADTSVLECDAVLLVREAPERLACCIVQAGHPIAVQALPFPADHKVIEDAAVWIRQHLPERRPVVYHHAEAEAMQLLMHWMHRHRHRLWIMRRAPDESTDAFYRRVCRGLHRLARNPQNSDNQGASPSGA</sequence>
<dbReference type="InterPro" id="IPR047296">
    <property type="entry name" value="GIY-YIG_UvrC_Cho"/>
</dbReference>
<comment type="function">
    <text evidence="7">DNA polymerase III is a complex, multichain enzyme responsible for most of the replicative synthesis in bacteria. The epsilon subunit contain the editing function and is a proofreading 3'-5' exonuclease.</text>
</comment>
<dbReference type="PANTHER" id="PTHR30562">
    <property type="entry name" value="UVRC/OXIDOREDUCTASE"/>
    <property type="match status" value="1"/>
</dbReference>
<evidence type="ECO:0000259" key="9">
    <source>
        <dbReference type="PROSITE" id="PS50151"/>
    </source>
</evidence>
<feature type="domain" description="UVR" evidence="9">
    <location>
        <begin position="394"/>
        <end position="429"/>
    </location>
</feature>
<dbReference type="Gene3D" id="3.30.420.10">
    <property type="entry name" value="Ribonuclease H-like superfamily/Ribonuclease H"/>
    <property type="match status" value="1"/>
</dbReference>
<dbReference type="EMBL" id="FRAU01000001">
    <property type="protein sequence ID" value="SHK13546.1"/>
    <property type="molecule type" value="Genomic_DNA"/>
</dbReference>
<evidence type="ECO:0000256" key="1">
    <source>
        <dbReference type="ARBA" id="ARBA00022490"/>
    </source>
</evidence>
<dbReference type="SUPFAM" id="SSF82771">
    <property type="entry name" value="GIY-YIG endonuclease"/>
    <property type="match status" value="1"/>
</dbReference>
<dbReference type="CDD" id="cd06127">
    <property type="entry name" value="DEDDh"/>
    <property type="match status" value="1"/>
</dbReference>
<keyword evidence="2" id="KW-0227">DNA damage</keyword>
<reference evidence="12" key="1">
    <citation type="submission" date="2016-11" db="EMBL/GenBank/DDBJ databases">
        <authorList>
            <person name="Varghese N."/>
            <person name="Submissions S."/>
        </authorList>
    </citation>
    <scope>NUCLEOTIDE SEQUENCE [LARGE SCALE GENOMIC DNA]</scope>
    <source>
        <strain evidence="12">DSM 22212</strain>
    </source>
</reference>
<dbReference type="SUPFAM" id="SSF46600">
    <property type="entry name" value="C-terminal UvrC-binding domain of UvrB"/>
    <property type="match status" value="1"/>
</dbReference>
<dbReference type="SUPFAM" id="SSF53098">
    <property type="entry name" value="Ribonuclease H-like"/>
    <property type="match status" value="1"/>
</dbReference>
<evidence type="ECO:0000313" key="11">
    <source>
        <dbReference type="EMBL" id="SHK13546.1"/>
    </source>
</evidence>
<feature type="domain" description="GIY-YIG" evidence="10">
    <location>
        <begin position="212"/>
        <end position="291"/>
    </location>
</feature>
<evidence type="ECO:0000256" key="2">
    <source>
        <dbReference type="ARBA" id="ARBA00022763"/>
    </source>
</evidence>
<keyword evidence="5" id="KW-0234">DNA repair</keyword>
<dbReference type="InterPro" id="IPR036876">
    <property type="entry name" value="UVR_dom_sf"/>
</dbReference>
<dbReference type="SMART" id="SM00479">
    <property type="entry name" value="EXOIII"/>
    <property type="match status" value="1"/>
</dbReference>
<evidence type="ECO:0000313" key="12">
    <source>
        <dbReference type="Proteomes" id="UP000185812"/>
    </source>
</evidence>
<keyword evidence="4" id="KW-0267">Excision nuclease</keyword>
<dbReference type="GO" id="GO:0003677">
    <property type="term" value="F:DNA binding"/>
    <property type="evidence" value="ECO:0007669"/>
    <property type="project" value="InterPro"/>
</dbReference>
<dbReference type="Gene3D" id="4.10.860.10">
    <property type="entry name" value="UVR domain"/>
    <property type="match status" value="1"/>
</dbReference>
<protein>
    <submittedName>
        <fullName evidence="11">DNA polymerase-3 subunit epsilon</fullName>
    </submittedName>
</protein>
<gene>
    <name evidence="11" type="ORF">SAMN04488087_0407</name>
</gene>
<dbReference type="PANTHER" id="PTHR30562:SF1">
    <property type="entry name" value="UVRABC SYSTEM PROTEIN C"/>
    <property type="match status" value="1"/>
</dbReference>
<keyword evidence="12" id="KW-1185">Reference proteome</keyword>
<dbReference type="FunFam" id="3.40.1440.10:FF:000001">
    <property type="entry name" value="UvrABC system protein C"/>
    <property type="match status" value="1"/>
</dbReference>
<dbReference type="FunFam" id="3.30.420.10:FF:000045">
    <property type="entry name" value="3'-5' exonuclease DinG"/>
    <property type="match status" value="1"/>
</dbReference>
<dbReference type="GO" id="GO:0009432">
    <property type="term" value="P:SOS response"/>
    <property type="evidence" value="ECO:0007669"/>
    <property type="project" value="UniProtKB-KW"/>
</dbReference>
<dbReference type="InterPro" id="IPR000305">
    <property type="entry name" value="GIY-YIG_endonuc"/>
</dbReference>
<dbReference type="InterPro" id="IPR035901">
    <property type="entry name" value="GIY-YIG_endonuc_sf"/>
</dbReference>
<evidence type="ECO:0000256" key="4">
    <source>
        <dbReference type="ARBA" id="ARBA00022881"/>
    </source>
</evidence>
<comment type="subunit">
    <text evidence="8">DNA polymerase III contains a core (composed of alpha, epsilon and theta chains) that associates with a tau subunit. This core dimerizes to form the POLIII' complex. PolIII' associates with the gamma complex (composed of gamma, delta, delta', psi and chi chains) and with the beta chain to form the complete DNA polymerase III complex.</text>
</comment>
<evidence type="ECO:0000256" key="7">
    <source>
        <dbReference type="ARBA" id="ARBA00025483"/>
    </source>
</evidence>
<dbReference type="STRING" id="633813.SAMN04488087_0407"/>
<dbReference type="Pfam" id="PF00929">
    <property type="entry name" value="RNase_T"/>
    <property type="match status" value="1"/>
</dbReference>
<dbReference type="GO" id="GO:0003887">
    <property type="term" value="F:DNA-directed DNA polymerase activity"/>
    <property type="evidence" value="ECO:0007669"/>
    <property type="project" value="InterPro"/>
</dbReference>
<dbReference type="AlphaFoldDB" id="A0A1M6Q0A9"/>
<dbReference type="GO" id="GO:0006260">
    <property type="term" value="P:DNA replication"/>
    <property type="evidence" value="ECO:0007669"/>
    <property type="project" value="InterPro"/>
</dbReference>
<dbReference type="PROSITE" id="PS50164">
    <property type="entry name" value="GIY_YIG"/>
    <property type="match status" value="1"/>
</dbReference>
<dbReference type="Proteomes" id="UP000185812">
    <property type="component" value="Unassembled WGS sequence"/>
</dbReference>
<evidence type="ECO:0000256" key="6">
    <source>
        <dbReference type="ARBA" id="ARBA00023236"/>
    </source>
</evidence>
<dbReference type="NCBIfam" id="TIGR00573">
    <property type="entry name" value="dnaq"/>
    <property type="match status" value="1"/>
</dbReference>
<proteinExistence type="predicted"/>
<name>A0A1M6Q0A9_9BACT</name>
<keyword evidence="6" id="KW-0742">SOS response</keyword>
<dbReference type="InterPro" id="IPR012337">
    <property type="entry name" value="RNaseH-like_sf"/>
</dbReference>
<dbReference type="Gene3D" id="3.40.1440.10">
    <property type="entry name" value="GIY-YIG endonuclease"/>
    <property type="match status" value="1"/>
</dbReference>
<evidence type="ECO:0000256" key="8">
    <source>
        <dbReference type="ARBA" id="ARBA00026073"/>
    </source>
</evidence>
<dbReference type="NCBIfam" id="NF005906">
    <property type="entry name" value="PRK07883.1-4"/>
    <property type="match status" value="1"/>
</dbReference>
<dbReference type="Pfam" id="PF02151">
    <property type="entry name" value="UVR"/>
    <property type="match status" value="1"/>
</dbReference>
<dbReference type="GO" id="GO:0006289">
    <property type="term" value="P:nucleotide-excision repair"/>
    <property type="evidence" value="ECO:0007669"/>
    <property type="project" value="InterPro"/>
</dbReference>
<dbReference type="InterPro" id="IPR001943">
    <property type="entry name" value="UVR_dom"/>
</dbReference>
<dbReference type="InterPro" id="IPR006054">
    <property type="entry name" value="DnaQ"/>
</dbReference>
<accession>A0A1M6Q0A9</accession>
<dbReference type="InterPro" id="IPR050066">
    <property type="entry name" value="UvrABC_protein_C"/>
</dbReference>
<dbReference type="PROSITE" id="PS50151">
    <property type="entry name" value="UVR"/>
    <property type="match status" value="1"/>
</dbReference>
<dbReference type="OrthoDB" id="9803913at2"/>
<keyword evidence="1" id="KW-0963">Cytoplasm</keyword>
<dbReference type="GO" id="GO:0009380">
    <property type="term" value="C:excinuclease repair complex"/>
    <property type="evidence" value="ECO:0007669"/>
    <property type="project" value="TreeGrafter"/>
</dbReference>
<dbReference type="InterPro" id="IPR013520">
    <property type="entry name" value="Ribonucl_H"/>
</dbReference>
<organism evidence="11 12">
    <name type="scientific">Rhodothermus profundi</name>
    <dbReference type="NCBI Taxonomy" id="633813"/>
    <lineage>
        <taxon>Bacteria</taxon>
        <taxon>Pseudomonadati</taxon>
        <taxon>Rhodothermota</taxon>
        <taxon>Rhodothermia</taxon>
        <taxon>Rhodothermales</taxon>
        <taxon>Rhodothermaceae</taxon>
        <taxon>Rhodothermus</taxon>
    </lineage>
</organism>
<keyword evidence="3" id="KW-0228">DNA excision</keyword>
<evidence type="ECO:0000256" key="5">
    <source>
        <dbReference type="ARBA" id="ARBA00023204"/>
    </source>
</evidence>
<dbReference type="CDD" id="cd10434">
    <property type="entry name" value="GIY-YIG_UvrC_Cho"/>
    <property type="match status" value="1"/>
</dbReference>
<dbReference type="RefSeq" id="WP_084660495.1">
    <property type="nucleotide sequence ID" value="NZ_FRAU01000001.1"/>
</dbReference>